<evidence type="ECO:0000313" key="2">
    <source>
        <dbReference type="Proteomes" id="UP000245626"/>
    </source>
</evidence>
<proteinExistence type="predicted"/>
<sequence length="1444" mass="150775">MKRPYPYTGPAGNSAATAAGAYPQQPNQNQTQAQTQQPPLPAGPAPNQAQTQAFANYGYGAPNPAAANTASMSASEAQQAQWHQQWQQYYAQQAAAQQQQQAAAQGQNRAQGVVAQAPQAQPYPYNATAPGGMAPQQQHHNHHHPQPPPPPQQQQQQQQVGQQGFYHYPQTPQQQPSVATPMAQPISFGYQQPPPPGFNAQQAGPQHQQQHQQQQTFFGQPPAQASTIATGGHHPNKRQRFDAQANVPYTGMAQPQAPGYNAQTQQAQQQFFGTGGPGAAAGMASSSLPNTPVQTFGWPGPNAGAGAAGHGAGMAGMGRGGSPAGRGGRGGLGGAHTGLSPMGGAKMGQNSLIKTVGPPTLNLAKNFRTASVSGPIVVGGGGGGRGGAPTGPSNLPTGGGGRAEAPWAGSSNRPGGIPSAPVGMNRRGSPATTSLGGNTSRRGGMSNGHDRSGYTNPERGGRPSGPASSSRGGGNSFGSRNASGGFSAQNSIPVNAPNGPAASRERDPNRAKAGGAAAVARGSTMASAPFDLGSKVPAVAAKSAHSLPDSAVPANSKRTFTDFRINGLRIDGIGWSWSVLDHVAGGGGQEGEEGASQDGTIKGEKEEEEEQGDKKGKGEKSVKNGKESGAEKVKAPAGASTKKVKDVVVARSNKPASSVAGALASSSSSVAAREASRLRICFAAPPNAGPEGAPTGPRADKSKAAAAKSEGGAKQVAPSEVTKGAAQGPLGKNAVEEKVKVDTEAVEPSSSPEKKEVGKADSKEAATKVEEEGKASGDGPTVVVDEDATGKVSAEEVPIVATQIKVEEGEEVGSTIKKAPDVAEVAGNSTGELPKKQEASVAALKIENFGPGAAEIRLSEQGDSADGERKEDATESGPANEVLKREEEEETSKQSEPESNKPAGGLDGGITETKDAAAPRQEPVVVMADDDEWTPFSKGPPQSSTNRVSISYACSKRRLVIDAEVIKSLKVFREERRIEIIVSVTTAAGLKRRDQMEKKGQEWVICKGVLLETRERDQDNFSAISRRQLENAWLSLAKEGGEAPSAKKGEEEEEEEGPKKEEEEKEEEKEEASEGKAEEKKDEGLSCISGPYVELPPLFRLLPNHDGPEEEGKVYAGQGSEEMLIVVDLDKQSTMAEAKWLRNGDIDDWLSALQGYGQRPHEQIWHGKLEVVDPDPPPTIHTVLETWSVKSFLGSCRERRRFIADTFMDGKGLVEILGRLVRGERSGGGGGGGASASTRSLTAGPLFQAASETAFASHQTHVSLAVLSLYALADEYAVSAGVPKQEVAKRVGQILLGLPKHLVFKALDGLWKEAMERSRMMMSSGVGTMTGKRKRNSTTAVTQAVQGSNAASLSSTSASSSKMARTGSSAANANANGGSDDATSSVGGGREREEEDDDDDDEEDEEEDGDEEDEEMRDQEQEEDHDIDGDGEEQEQQGQNDDDD</sequence>
<keyword evidence="2" id="KW-1185">Reference proteome</keyword>
<dbReference type="Proteomes" id="UP000245626">
    <property type="component" value="Unassembled WGS sequence"/>
</dbReference>
<protein>
    <submittedName>
        <fullName evidence="1">Uncharacterized protein</fullName>
    </submittedName>
</protein>
<dbReference type="EMBL" id="KZ819774">
    <property type="protein sequence ID" value="PWN52495.1"/>
    <property type="molecule type" value="Genomic_DNA"/>
</dbReference>
<reference evidence="1 2" key="1">
    <citation type="journal article" date="2018" name="Mol. Biol. Evol.">
        <title>Broad Genomic Sampling Reveals a Smut Pathogenic Ancestry of the Fungal Clade Ustilaginomycotina.</title>
        <authorList>
            <person name="Kijpornyongpan T."/>
            <person name="Mondo S.J."/>
            <person name="Barry K."/>
            <person name="Sandor L."/>
            <person name="Lee J."/>
            <person name="Lipzen A."/>
            <person name="Pangilinan J."/>
            <person name="LaButti K."/>
            <person name="Hainaut M."/>
            <person name="Henrissat B."/>
            <person name="Grigoriev I.V."/>
            <person name="Spatafora J.W."/>
            <person name="Aime M.C."/>
        </authorList>
    </citation>
    <scope>NUCLEOTIDE SEQUENCE [LARGE SCALE GENOMIC DNA]</scope>
    <source>
        <strain evidence="1 2">SA 807</strain>
    </source>
</reference>
<gene>
    <name evidence="1" type="ORF">IE53DRAFT_409391</name>
</gene>
<organism evidence="1 2">
    <name type="scientific">Violaceomyces palustris</name>
    <dbReference type="NCBI Taxonomy" id="1673888"/>
    <lineage>
        <taxon>Eukaryota</taxon>
        <taxon>Fungi</taxon>
        <taxon>Dikarya</taxon>
        <taxon>Basidiomycota</taxon>
        <taxon>Ustilaginomycotina</taxon>
        <taxon>Ustilaginomycetes</taxon>
        <taxon>Violaceomycetales</taxon>
        <taxon>Violaceomycetaceae</taxon>
        <taxon>Violaceomyces</taxon>
    </lineage>
</organism>
<name>A0ACD0P322_9BASI</name>
<evidence type="ECO:0000313" key="1">
    <source>
        <dbReference type="EMBL" id="PWN52495.1"/>
    </source>
</evidence>
<accession>A0ACD0P322</accession>